<name>A0A8T1SMK7_CHESE</name>
<dbReference type="SUPFAM" id="SSF48652">
    <property type="entry name" value="Tetraspanin"/>
    <property type="match status" value="1"/>
</dbReference>
<dbReference type="Pfam" id="PF00335">
    <property type="entry name" value="Tetraspanin"/>
    <property type="match status" value="1"/>
</dbReference>
<dbReference type="InterPro" id="IPR008952">
    <property type="entry name" value="Tetraspanin_EC2_sf"/>
</dbReference>
<keyword evidence="4 7" id="KW-1133">Transmembrane helix</keyword>
<keyword evidence="5 7" id="KW-0472">Membrane</keyword>
<dbReference type="Proteomes" id="UP000765507">
    <property type="component" value="Unassembled WGS sequence"/>
</dbReference>
<dbReference type="CDD" id="cd03156">
    <property type="entry name" value="uroplakin_I_like_LEL"/>
    <property type="match status" value="1"/>
</dbReference>
<dbReference type="PANTHER" id="PTHR19282">
    <property type="entry name" value="TETRASPANIN"/>
    <property type="match status" value="1"/>
</dbReference>
<keyword evidence="3 7" id="KW-0812">Transmembrane</keyword>
<accession>A0A8T1SMK7</accession>
<dbReference type="InterPro" id="IPR018499">
    <property type="entry name" value="Tetraspanin/Peripherin"/>
</dbReference>
<dbReference type="OrthoDB" id="6134317at2759"/>
<feature type="transmembrane region" description="Helical" evidence="7">
    <location>
        <begin position="87"/>
        <end position="113"/>
    </location>
</feature>
<dbReference type="EMBL" id="JAHGAV010000153">
    <property type="protein sequence ID" value="KAG6930342.1"/>
    <property type="molecule type" value="Genomic_DNA"/>
</dbReference>
<organism evidence="8 9">
    <name type="scientific">Chelydra serpentina</name>
    <name type="common">Snapping turtle</name>
    <name type="synonym">Testudo serpentina</name>
    <dbReference type="NCBI Taxonomy" id="8475"/>
    <lineage>
        <taxon>Eukaryota</taxon>
        <taxon>Metazoa</taxon>
        <taxon>Chordata</taxon>
        <taxon>Craniata</taxon>
        <taxon>Vertebrata</taxon>
        <taxon>Euteleostomi</taxon>
        <taxon>Archelosauria</taxon>
        <taxon>Testudinata</taxon>
        <taxon>Testudines</taxon>
        <taxon>Cryptodira</taxon>
        <taxon>Durocryptodira</taxon>
        <taxon>Americhelydia</taxon>
        <taxon>Chelydroidea</taxon>
        <taxon>Chelydridae</taxon>
        <taxon>Chelydra</taxon>
    </lineage>
</organism>
<dbReference type="GO" id="GO:0005886">
    <property type="term" value="C:plasma membrane"/>
    <property type="evidence" value="ECO:0007669"/>
    <property type="project" value="TreeGrafter"/>
</dbReference>
<evidence type="ECO:0000256" key="6">
    <source>
        <dbReference type="SAM" id="MobiDB-lite"/>
    </source>
</evidence>
<feature type="transmembrane region" description="Helical" evidence="7">
    <location>
        <begin position="133"/>
        <end position="154"/>
    </location>
</feature>
<dbReference type="InterPro" id="IPR018503">
    <property type="entry name" value="Tetraspanin_CS"/>
</dbReference>
<evidence type="ECO:0000256" key="7">
    <source>
        <dbReference type="SAM" id="Phobius"/>
    </source>
</evidence>
<dbReference type="AlphaFoldDB" id="A0A8T1SMK7"/>
<dbReference type="PANTHER" id="PTHR19282:SF545">
    <property type="entry name" value="TETRASPANIN"/>
    <property type="match status" value="1"/>
</dbReference>
<evidence type="ECO:0000313" key="8">
    <source>
        <dbReference type="EMBL" id="KAG6930342.1"/>
    </source>
</evidence>
<feature type="compositionally biased region" description="Low complexity" evidence="6">
    <location>
        <begin position="24"/>
        <end position="35"/>
    </location>
</feature>
<proteinExistence type="inferred from homology"/>
<comment type="subcellular location">
    <subcellularLocation>
        <location evidence="1">Membrane</location>
        <topology evidence="1">Multi-pass membrane protein</topology>
    </subcellularLocation>
</comment>
<evidence type="ECO:0000256" key="3">
    <source>
        <dbReference type="ARBA" id="ARBA00022692"/>
    </source>
</evidence>
<protein>
    <submittedName>
        <fullName evidence="8">Tetraspanin-1-like</fullName>
    </submittedName>
</protein>
<evidence type="ECO:0000256" key="5">
    <source>
        <dbReference type="ARBA" id="ARBA00023136"/>
    </source>
</evidence>
<comment type="caution">
    <text evidence="8">The sequence shown here is derived from an EMBL/GenBank/DDBJ whole genome shotgun (WGS) entry which is preliminary data.</text>
</comment>
<dbReference type="PROSITE" id="PS00421">
    <property type="entry name" value="TM4_1"/>
    <property type="match status" value="1"/>
</dbReference>
<evidence type="ECO:0000256" key="2">
    <source>
        <dbReference type="ARBA" id="ARBA00006840"/>
    </source>
</evidence>
<feature type="region of interest" description="Disordered" evidence="6">
    <location>
        <begin position="1"/>
        <end position="77"/>
    </location>
</feature>
<dbReference type="PRINTS" id="PR00259">
    <property type="entry name" value="TMFOUR"/>
</dbReference>
<reference evidence="8 9" key="1">
    <citation type="journal article" date="2020" name="G3 (Bethesda)">
        <title>Draft Genome of the Common Snapping Turtle, Chelydra serpentina, a Model for Phenotypic Plasticity in Reptiles.</title>
        <authorList>
            <person name="Das D."/>
            <person name="Singh S.K."/>
            <person name="Bierstedt J."/>
            <person name="Erickson A."/>
            <person name="Galli G.L.J."/>
            <person name="Crossley D.A. 2nd"/>
            <person name="Rhen T."/>
        </authorList>
    </citation>
    <scope>NUCLEOTIDE SEQUENCE [LARGE SCALE GENOMIC DNA]</scope>
    <source>
        <strain evidence="8">KW</strain>
    </source>
</reference>
<keyword evidence="9" id="KW-1185">Reference proteome</keyword>
<feature type="non-terminal residue" evidence="8">
    <location>
        <position position="323"/>
    </location>
</feature>
<evidence type="ECO:0000256" key="1">
    <source>
        <dbReference type="ARBA" id="ARBA00004141"/>
    </source>
</evidence>
<evidence type="ECO:0000313" key="9">
    <source>
        <dbReference type="Proteomes" id="UP000765507"/>
    </source>
</evidence>
<feature type="transmembrane region" description="Helical" evidence="7">
    <location>
        <begin position="293"/>
        <end position="317"/>
    </location>
</feature>
<feature type="transmembrane region" description="Helical" evidence="7">
    <location>
        <begin position="166"/>
        <end position="191"/>
    </location>
</feature>
<gene>
    <name evidence="8" type="ORF">G0U57_004045</name>
</gene>
<evidence type="ECO:0000256" key="4">
    <source>
        <dbReference type="ARBA" id="ARBA00022989"/>
    </source>
</evidence>
<sequence>DQVGRAMKSQKQAQPQHGERRLNHGAAAHCCAAGGEPHPVERRHTPAPAHAPCGKETHTHPPTHTHTQSKHPSHPSKRRWKMGCFSFLKMMMFVFNGVIFLGGLAVLGIGVWVKVDGGSFVQILGAAAPQLMQLINVGYLCIAVGIFLLLMGFLGCCGAMKESKCMLLLFFVIVLILFIAEVAGAVVVLAFSSMADIFIEHVKNWAVKTLREDYGRQDDVTAIWDTTMKELKCCGFSGYKDFNSSYFYQAHSQTYPASCCLPPKHECQESELDSTKQGCLREFQTFLSRNGRIVGGVALGIGVLELAAMAVSLVLYCQIGTSS</sequence>
<comment type="similarity">
    <text evidence="2">Belongs to the tetraspanin (TM4SF) family.</text>
</comment>
<dbReference type="Gene3D" id="1.10.1450.10">
    <property type="entry name" value="Tetraspanin"/>
    <property type="match status" value="1"/>
</dbReference>
<feature type="compositionally biased region" description="Basic residues" evidence="6">
    <location>
        <begin position="61"/>
        <end position="77"/>
    </location>
</feature>